<sequence>MLSSQTALELQRKDVRCVCQTCKGSCFLAIVQHTEHNSMIRTLSTDLSDCQGTFGWQWVFSGGTMAQATKLVPAVERATRILDHVSRCRVHPTLSDLARELELAKSTTHTLCQTLVELNLLIRRSDQTYQLGPHLMRWSNAFNRQSDVATEFASIWDKETELPGATITLTVLEGSEVVYIAARNSAVSHSLVDFRAGMRLPAAFTATGKSFLSYMSDFEVKKLYANGLPEARTPHSVQSIDELLKELAETRKRGYSVDNQQVAEGIVCFGASVLDSRNMPIAGVAVSVLAEDIDDEDRERIIANIKRIASSLSIRMGADLG</sequence>
<dbReference type="Proteomes" id="UP000221168">
    <property type="component" value="Unassembled WGS sequence"/>
</dbReference>
<evidence type="ECO:0000313" key="6">
    <source>
        <dbReference type="EMBL" id="PHP65793.1"/>
    </source>
</evidence>
<dbReference type="Pfam" id="PF09339">
    <property type="entry name" value="HTH_IclR"/>
    <property type="match status" value="1"/>
</dbReference>
<keyword evidence="3" id="KW-0804">Transcription</keyword>
<dbReference type="PANTHER" id="PTHR30136:SF24">
    <property type="entry name" value="HTH-TYPE TRANSCRIPTIONAL REPRESSOR ALLR"/>
    <property type="match status" value="1"/>
</dbReference>
<keyword evidence="7" id="KW-1185">Reference proteome</keyword>
<dbReference type="PANTHER" id="PTHR30136">
    <property type="entry name" value="HELIX-TURN-HELIX TRANSCRIPTIONAL REGULATOR, ICLR FAMILY"/>
    <property type="match status" value="1"/>
</dbReference>
<dbReference type="GO" id="GO:0003700">
    <property type="term" value="F:DNA-binding transcription factor activity"/>
    <property type="evidence" value="ECO:0007669"/>
    <property type="project" value="TreeGrafter"/>
</dbReference>
<evidence type="ECO:0000256" key="1">
    <source>
        <dbReference type="ARBA" id="ARBA00023015"/>
    </source>
</evidence>
<dbReference type="OrthoDB" id="9807558at2"/>
<dbReference type="InterPro" id="IPR036388">
    <property type="entry name" value="WH-like_DNA-bd_sf"/>
</dbReference>
<accession>A0A2G1QJT1</accession>
<evidence type="ECO:0000313" key="7">
    <source>
        <dbReference type="Proteomes" id="UP000221168"/>
    </source>
</evidence>
<dbReference type="InterPro" id="IPR029016">
    <property type="entry name" value="GAF-like_dom_sf"/>
</dbReference>
<dbReference type="Gene3D" id="1.10.10.10">
    <property type="entry name" value="Winged helix-like DNA-binding domain superfamily/Winged helix DNA-binding domain"/>
    <property type="match status" value="1"/>
</dbReference>
<reference evidence="6 7" key="1">
    <citation type="submission" date="2017-10" db="EMBL/GenBank/DDBJ databases">
        <title>Sedimentibacterium mangrovi gen. nov., sp. nov., a novel member of family Phyllobacteriacea isolated from mangrove sediment.</title>
        <authorList>
            <person name="Liao H."/>
            <person name="Tian Y."/>
        </authorList>
    </citation>
    <scope>NUCLEOTIDE SEQUENCE [LARGE SCALE GENOMIC DNA]</scope>
    <source>
        <strain evidence="6 7">X9-2-2</strain>
    </source>
</reference>
<dbReference type="GO" id="GO:0003677">
    <property type="term" value="F:DNA binding"/>
    <property type="evidence" value="ECO:0007669"/>
    <property type="project" value="UniProtKB-KW"/>
</dbReference>
<dbReference type="Pfam" id="PF01614">
    <property type="entry name" value="IclR_C"/>
    <property type="match status" value="1"/>
</dbReference>
<feature type="domain" description="IclR-ED" evidence="5">
    <location>
        <begin position="134"/>
        <end position="318"/>
    </location>
</feature>
<dbReference type="EMBL" id="PDVP01000012">
    <property type="protein sequence ID" value="PHP65793.1"/>
    <property type="molecule type" value="Genomic_DNA"/>
</dbReference>
<feature type="domain" description="HTH iclR-type" evidence="4">
    <location>
        <begin position="72"/>
        <end position="133"/>
    </location>
</feature>
<evidence type="ECO:0000256" key="3">
    <source>
        <dbReference type="ARBA" id="ARBA00023163"/>
    </source>
</evidence>
<keyword evidence="1" id="KW-0805">Transcription regulation</keyword>
<keyword evidence="2" id="KW-0238">DNA-binding</keyword>
<proteinExistence type="predicted"/>
<protein>
    <submittedName>
        <fullName evidence="6">Transcriptional regulator</fullName>
    </submittedName>
</protein>
<dbReference type="InterPro" id="IPR050707">
    <property type="entry name" value="HTH_MetabolicPath_Reg"/>
</dbReference>
<evidence type="ECO:0000256" key="2">
    <source>
        <dbReference type="ARBA" id="ARBA00023125"/>
    </source>
</evidence>
<organism evidence="6 7">
    <name type="scientific">Zhengella mangrovi</name>
    <dbReference type="NCBI Taxonomy" id="1982044"/>
    <lineage>
        <taxon>Bacteria</taxon>
        <taxon>Pseudomonadati</taxon>
        <taxon>Pseudomonadota</taxon>
        <taxon>Alphaproteobacteria</taxon>
        <taxon>Hyphomicrobiales</taxon>
        <taxon>Notoacmeibacteraceae</taxon>
        <taxon>Zhengella</taxon>
    </lineage>
</organism>
<dbReference type="GO" id="GO:0045892">
    <property type="term" value="P:negative regulation of DNA-templated transcription"/>
    <property type="evidence" value="ECO:0007669"/>
    <property type="project" value="TreeGrafter"/>
</dbReference>
<gene>
    <name evidence="6" type="ORF">CSC94_17035</name>
</gene>
<evidence type="ECO:0000259" key="4">
    <source>
        <dbReference type="PROSITE" id="PS51077"/>
    </source>
</evidence>
<evidence type="ECO:0000259" key="5">
    <source>
        <dbReference type="PROSITE" id="PS51078"/>
    </source>
</evidence>
<dbReference type="PROSITE" id="PS51077">
    <property type="entry name" value="HTH_ICLR"/>
    <property type="match status" value="1"/>
</dbReference>
<dbReference type="AlphaFoldDB" id="A0A2G1QJT1"/>
<dbReference type="SMART" id="SM00346">
    <property type="entry name" value="HTH_ICLR"/>
    <property type="match status" value="1"/>
</dbReference>
<dbReference type="InterPro" id="IPR014757">
    <property type="entry name" value="Tscrpt_reg_IclR_C"/>
</dbReference>
<comment type="caution">
    <text evidence="6">The sequence shown here is derived from an EMBL/GenBank/DDBJ whole genome shotgun (WGS) entry which is preliminary data.</text>
</comment>
<name>A0A2G1QJT1_9HYPH</name>
<dbReference type="InterPro" id="IPR005471">
    <property type="entry name" value="Tscrpt_reg_IclR_N"/>
</dbReference>
<dbReference type="SUPFAM" id="SSF55781">
    <property type="entry name" value="GAF domain-like"/>
    <property type="match status" value="1"/>
</dbReference>
<dbReference type="InterPro" id="IPR036390">
    <property type="entry name" value="WH_DNA-bd_sf"/>
</dbReference>
<dbReference type="SUPFAM" id="SSF46785">
    <property type="entry name" value="Winged helix' DNA-binding domain"/>
    <property type="match status" value="1"/>
</dbReference>
<dbReference type="Gene3D" id="3.30.450.40">
    <property type="match status" value="1"/>
</dbReference>
<dbReference type="PROSITE" id="PS51078">
    <property type="entry name" value="ICLR_ED"/>
    <property type="match status" value="1"/>
</dbReference>